<sequence>MLRNCQASRQSKISFQADADRIRACWYEMGIPQQVEAKPETFQPFPELPASWEENPPELMDALRNASDSAEREPSTFTLSHIRLRGRDGQIVGTDGRQLFSEDGFKFPWQQSHLIQASPLFRLSEMRSKDRTFVGKAIDWIAFRTGRWTIWFKINKTGRYPEIDSLLEKSQSAISTLRLDESDAGYLLRSIKHLPSEDVLYAPITVDLNGAVVLRAKAPGKVNPTEVVLTRSSKEGANLRFAANRQYLTRAVQLGFREFSISRGESRVVAQAGKRSMVWANLCQDSVIAPRQSAIRVESPCHAPT</sequence>
<dbReference type="EMBL" id="PUHY01000001">
    <property type="protein sequence ID" value="PQO40364.1"/>
    <property type="molecule type" value="Genomic_DNA"/>
</dbReference>
<protein>
    <submittedName>
        <fullName evidence="1">Uncharacterized protein</fullName>
    </submittedName>
</protein>
<evidence type="ECO:0000313" key="2">
    <source>
        <dbReference type="Proteomes" id="UP000238322"/>
    </source>
</evidence>
<accession>A0A2S8G8B4</accession>
<dbReference type="Proteomes" id="UP000238322">
    <property type="component" value="Unassembled WGS sequence"/>
</dbReference>
<proteinExistence type="predicted"/>
<dbReference type="AlphaFoldDB" id="A0A2S8G8B4"/>
<organism evidence="1 2">
    <name type="scientific">Blastopirellula marina</name>
    <dbReference type="NCBI Taxonomy" id="124"/>
    <lineage>
        <taxon>Bacteria</taxon>
        <taxon>Pseudomonadati</taxon>
        <taxon>Planctomycetota</taxon>
        <taxon>Planctomycetia</taxon>
        <taxon>Pirellulales</taxon>
        <taxon>Pirellulaceae</taxon>
        <taxon>Blastopirellula</taxon>
    </lineage>
</organism>
<name>A0A2S8G8B4_9BACT</name>
<comment type="caution">
    <text evidence="1">The sequence shown here is derived from an EMBL/GenBank/DDBJ whole genome shotgun (WGS) entry which is preliminary data.</text>
</comment>
<evidence type="ECO:0000313" key="1">
    <source>
        <dbReference type="EMBL" id="PQO40364.1"/>
    </source>
</evidence>
<reference evidence="1 2" key="1">
    <citation type="submission" date="2018-02" db="EMBL/GenBank/DDBJ databases">
        <title>Comparative genomes isolates from brazilian mangrove.</title>
        <authorList>
            <person name="Araujo J.E."/>
            <person name="Taketani R.G."/>
            <person name="Silva M.C.P."/>
            <person name="Loureco M.V."/>
            <person name="Andreote F.D."/>
        </authorList>
    </citation>
    <scope>NUCLEOTIDE SEQUENCE [LARGE SCALE GENOMIC DNA]</scope>
    <source>
        <strain evidence="1 2">Hex-1 MGV</strain>
    </source>
</reference>
<gene>
    <name evidence="1" type="ORF">C5Y83_00025</name>
</gene>